<keyword evidence="2" id="KW-0472">Membrane</keyword>
<keyword evidence="3" id="KW-0732">Signal</keyword>
<dbReference type="EMBL" id="JAGPXC010000001">
    <property type="protein sequence ID" value="KAH6659322.1"/>
    <property type="molecule type" value="Genomic_DNA"/>
</dbReference>
<feature type="region of interest" description="Disordered" evidence="1">
    <location>
        <begin position="132"/>
        <end position="151"/>
    </location>
</feature>
<sequence>MRLSTNTLLALWTCAQGVFAFENKFLFPTEKDLTFYYMNTIEVKYQSNFSDPTLYIFCTKDDGKAEQKNKVSAPENNGTIAVTLDFTKVDTCWFNLRSDEKKNNLGFNSPNRWSFDYDEQKKNTTTVKAIETTTTKSSTPSSTFSTSSTSITTLTPAPVATTAEATTSTPTSISEPAQKGIQIGIGVGAAVGGLIVMTLIGMVAARMISNKKAKAGYTAPSEMTPAGVLKPLSSNMSYYPVSHSEPPVATLAGPYDPYHR</sequence>
<keyword evidence="5" id="KW-1185">Reference proteome</keyword>
<accession>A0A9P8UVX7</accession>
<dbReference type="AlphaFoldDB" id="A0A9P8UVX7"/>
<feature type="signal peptide" evidence="3">
    <location>
        <begin position="1"/>
        <end position="20"/>
    </location>
</feature>
<evidence type="ECO:0000313" key="5">
    <source>
        <dbReference type="Proteomes" id="UP000758603"/>
    </source>
</evidence>
<comment type="caution">
    <text evidence="4">The sequence shown here is derived from an EMBL/GenBank/DDBJ whole genome shotgun (WGS) entry which is preliminary data.</text>
</comment>
<evidence type="ECO:0008006" key="6">
    <source>
        <dbReference type="Google" id="ProtNLM"/>
    </source>
</evidence>
<feature type="chain" id="PRO_5040116260" description="Mid2 domain-containing protein" evidence="3">
    <location>
        <begin position="21"/>
        <end position="260"/>
    </location>
</feature>
<keyword evidence="2" id="KW-1133">Transmembrane helix</keyword>
<dbReference type="Proteomes" id="UP000758603">
    <property type="component" value="Unassembled WGS sequence"/>
</dbReference>
<proteinExistence type="predicted"/>
<evidence type="ECO:0000256" key="3">
    <source>
        <dbReference type="SAM" id="SignalP"/>
    </source>
</evidence>
<feature type="transmembrane region" description="Helical" evidence="2">
    <location>
        <begin position="183"/>
        <end position="205"/>
    </location>
</feature>
<evidence type="ECO:0000256" key="1">
    <source>
        <dbReference type="SAM" id="MobiDB-lite"/>
    </source>
</evidence>
<dbReference type="RefSeq" id="XP_045963453.1">
    <property type="nucleotide sequence ID" value="XM_046094863.1"/>
</dbReference>
<keyword evidence="2" id="KW-0812">Transmembrane</keyword>
<dbReference type="GeneID" id="70123756"/>
<dbReference type="OrthoDB" id="5367645at2759"/>
<gene>
    <name evidence="4" type="ORF">BKA67DRAFT_10705</name>
</gene>
<reference evidence="4" key="1">
    <citation type="journal article" date="2021" name="Nat. Commun.">
        <title>Genetic determinants of endophytism in the Arabidopsis root mycobiome.</title>
        <authorList>
            <person name="Mesny F."/>
            <person name="Miyauchi S."/>
            <person name="Thiergart T."/>
            <person name="Pickel B."/>
            <person name="Atanasova L."/>
            <person name="Karlsson M."/>
            <person name="Huettel B."/>
            <person name="Barry K.W."/>
            <person name="Haridas S."/>
            <person name="Chen C."/>
            <person name="Bauer D."/>
            <person name="Andreopoulos W."/>
            <person name="Pangilinan J."/>
            <person name="LaButti K."/>
            <person name="Riley R."/>
            <person name="Lipzen A."/>
            <person name="Clum A."/>
            <person name="Drula E."/>
            <person name="Henrissat B."/>
            <person name="Kohler A."/>
            <person name="Grigoriev I.V."/>
            <person name="Martin F.M."/>
            <person name="Hacquard S."/>
        </authorList>
    </citation>
    <scope>NUCLEOTIDE SEQUENCE</scope>
    <source>
        <strain evidence="4">MPI-SDFR-AT-0073</strain>
    </source>
</reference>
<name>A0A9P8UVX7_9PEZI</name>
<organism evidence="4 5">
    <name type="scientific">Truncatella angustata</name>
    <dbReference type="NCBI Taxonomy" id="152316"/>
    <lineage>
        <taxon>Eukaryota</taxon>
        <taxon>Fungi</taxon>
        <taxon>Dikarya</taxon>
        <taxon>Ascomycota</taxon>
        <taxon>Pezizomycotina</taxon>
        <taxon>Sordariomycetes</taxon>
        <taxon>Xylariomycetidae</taxon>
        <taxon>Amphisphaeriales</taxon>
        <taxon>Sporocadaceae</taxon>
        <taxon>Truncatella</taxon>
    </lineage>
</organism>
<evidence type="ECO:0000313" key="4">
    <source>
        <dbReference type="EMBL" id="KAH6659322.1"/>
    </source>
</evidence>
<protein>
    <recommendedName>
        <fullName evidence="6">Mid2 domain-containing protein</fullName>
    </recommendedName>
</protein>
<evidence type="ECO:0000256" key="2">
    <source>
        <dbReference type="SAM" id="Phobius"/>
    </source>
</evidence>